<dbReference type="FunFam" id="1.10.3810.10:FF:000001">
    <property type="entry name" value="Penicillin-binding protein 1A"/>
    <property type="match status" value="1"/>
</dbReference>
<dbReference type="GO" id="GO:0030288">
    <property type="term" value="C:outer membrane-bounded periplasmic space"/>
    <property type="evidence" value="ECO:0007669"/>
    <property type="project" value="TreeGrafter"/>
</dbReference>
<dbReference type="SUPFAM" id="SSF56601">
    <property type="entry name" value="beta-lactamase/transpeptidase-like"/>
    <property type="match status" value="1"/>
</dbReference>
<keyword evidence="9" id="KW-0378">Hydrolase</keyword>
<keyword evidence="12" id="KW-1133">Transmembrane helix</keyword>
<keyword evidence="3" id="KW-1003">Cell membrane</keyword>
<evidence type="ECO:0000256" key="6">
    <source>
        <dbReference type="ARBA" id="ARBA00022676"/>
    </source>
</evidence>
<feature type="region of interest" description="Disordered" evidence="18">
    <location>
        <begin position="729"/>
        <end position="848"/>
    </location>
</feature>
<dbReference type="PANTHER" id="PTHR32282:SF32">
    <property type="entry name" value="PENICILLIN-BINDING PROTEIN 2A"/>
    <property type="match status" value="1"/>
</dbReference>
<protein>
    <submittedName>
        <fullName evidence="21">Uncharacterized protein</fullName>
    </submittedName>
</protein>
<evidence type="ECO:0000259" key="20">
    <source>
        <dbReference type="Pfam" id="PF00912"/>
    </source>
</evidence>
<dbReference type="InterPro" id="IPR012338">
    <property type="entry name" value="Beta-lactam/transpept-like"/>
</dbReference>
<dbReference type="PANTHER" id="PTHR32282">
    <property type="entry name" value="BINDING PROTEIN TRANSPEPTIDASE, PUTATIVE-RELATED"/>
    <property type="match status" value="1"/>
</dbReference>
<evidence type="ECO:0000256" key="17">
    <source>
        <dbReference type="ARBA" id="ARBA00049902"/>
    </source>
</evidence>
<comment type="caution">
    <text evidence="21">The sequence shown here is derived from an EMBL/GenBank/DDBJ whole genome shotgun (WGS) entry which is preliminary data.</text>
</comment>
<keyword evidence="8" id="KW-0812">Transmembrane</keyword>
<keyword evidence="11" id="KW-0573">Peptidoglycan synthesis</keyword>
<evidence type="ECO:0000256" key="1">
    <source>
        <dbReference type="ARBA" id="ARBA00007090"/>
    </source>
</evidence>
<name>A0A1V4EVA9_9BACL</name>
<evidence type="ECO:0000256" key="14">
    <source>
        <dbReference type="ARBA" id="ARBA00023268"/>
    </source>
</evidence>
<feature type="domain" description="Penicillin-binding protein transpeptidase" evidence="19">
    <location>
        <begin position="325"/>
        <end position="576"/>
    </location>
</feature>
<keyword evidence="15" id="KW-0961">Cell wall biogenesis/degradation</keyword>
<dbReference type="GO" id="GO:0006508">
    <property type="term" value="P:proteolysis"/>
    <property type="evidence" value="ECO:0007669"/>
    <property type="project" value="UniProtKB-KW"/>
</dbReference>
<evidence type="ECO:0000256" key="7">
    <source>
        <dbReference type="ARBA" id="ARBA00022679"/>
    </source>
</evidence>
<dbReference type="GO" id="GO:0008955">
    <property type="term" value="F:peptidoglycan glycosyltransferase activity"/>
    <property type="evidence" value="ECO:0007669"/>
    <property type="project" value="UniProtKB-EC"/>
</dbReference>
<dbReference type="GO" id="GO:0009002">
    <property type="term" value="F:serine-type D-Ala-D-Ala carboxypeptidase activity"/>
    <property type="evidence" value="ECO:0007669"/>
    <property type="project" value="UniProtKB-EC"/>
</dbReference>
<organism evidence="21 22">
    <name type="scientific">Ferroacidibacillus organovorans</name>
    <dbReference type="NCBI Taxonomy" id="1765683"/>
    <lineage>
        <taxon>Bacteria</taxon>
        <taxon>Bacillati</taxon>
        <taxon>Bacillota</taxon>
        <taxon>Bacilli</taxon>
        <taxon>Bacillales</taxon>
        <taxon>Alicyclobacillaceae</taxon>
        <taxon>Ferroacidibacillus</taxon>
    </lineage>
</organism>
<evidence type="ECO:0000256" key="11">
    <source>
        <dbReference type="ARBA" id="ARBA00022984"/>
    </source>
</evidence>
<evidence type="ECO:0000256" key="2">
    <source>
        <dbReference type="ARBA" id="ARBA00007739"/>
    </source>
</evidence>
<dbReference type="GO" id="GO:0008658">
    <property type="term" value="F:penicillin binding"/>
    <property type="evidence" value="ECO:0007669"/>
    <property type="project" value="InterPro"/>
</dbReference>
<sequence>MSLRKKILISASIAVGFTALATGGIVFVLTTANFNPAKVDQGATSPTIVYDRFGHVAFTINPSGTRRVNLSQIPKMLQDALIATEDIRFYQNHGFDLRSTFRSLVQDILHRGSLQGASTITEQLAKMVYLTDNQSIKYKIQEIILGVELSRYYTKNQILDMYFNTANFNGATPGIENAAQIYFQKNVWQLNLPQCALLAGLPQAPTQYDPFLHPHAAMARRNIVLGQLLKYHFISQATYAKAIQSPLDLAKNPGAVADGVPPQYASYRDYLYEEANKIGIGARALQQGGYKIYTNLSPQLQMAAYQQFNNNAYFPPNMNGNVAQGGAAFLDPKTGGLLAIMSSRPSTYQYEGFDYATQTQRSPGSSIKPLVVYGPAIDTGKYNANSLLYDGPLNIGGYQPQDWESHPTINQHVTMRDALAMSWNIPAVWLLQQIGISTGLTFAERAGLHFQPQDFLHLDVALGDIHPGTNPLQMAEAYTSFDNNGQRIPAHAIERIVNAQGLTVYQAQSVPIQVMKPSTASQIVGLLQNNVVNGIAHLAGVAGRHVAGKTGSVAFLPPGYTYSPGDSDLWFCGFTPNVVGSIWEGFPNTSLQAYIPNWVGGSALPAELFSAIMTQGLSGTPAGSFTTPVNTSSTAPLMTLTGLTGSYSATQNGISLSWNPLNGSVYYLVFRGGPSDRNLYYNRSIGKTTSPSYVDPIHVLGGHTYQVVAFNALTDHEIAVSPEIEVQITPSSFAGSGTTTPGSGTTTSGSGTTTPGSGTTTPGSGTTTPGSGTTTPGTGTTTSGSGTTTPGSGTTTPGSGTTTPGSGTTTPGSGTTTSSSGPTSTVIPGTSTPVAPPAASLKPPPQGE</sequence>
<comment type="catalytic activity">
    <reaction evidence="17">
        <text>[GlcNAc-(1-&gt;4)-Mur2Ac(oyl-L-Ala-gamma-D-Glu-L-Lys-D-Ala-D-Ala)](n)-di-trans,octa-cis-undecaprenyl diphosphate + beta-D-GlcNAc-(1-&gt;4)-Mur2Ac(oyl-L-Ala-gamma-D-Glu-L-Lys-D-Ala-D-Ala)-di-trans,octa-cis-undecaprenyl diphosphate = [GlcNAc-(1-&gt;4)-Mur2Ac(oyl-L-Ala-gamma-D-Glu-L-Lys-D-Ala-D-Ala)](n+1)-di-trans,octa-cis-undecaprenyl diphosphate + di-trans,octa-cis-undecaprenyl diphosphate + H(+)</text>
        <dbReference type="Rhea" id="RHEA:23708"/>
        <dbReference type="Rhea" id="RHEA-COMP:9602"/>
        <dbReference type="Rhea" id="RHEA-COMP:9603"/>
        <dbReference type="ChEBI" id="CHEBI:15378"/>
        <dbReference type="ChEBI" id="CHEBI:58405"/>
        <dbReference type="ChEBI" id="CHEBI:60033"/>
        <dbReference type="ChEBI" id="CHEBI:78435"/>
        <dbReference type="EC" id="2.4.99.28"/>
    </reaction>
</comment>
<feature type="domain" description="Glycosyl transferase family 51" evidence="20">
    <location>
        <begin position="64"/>
        <end position="228"/>
    </location>
</feature>
<evidence type="ECO:0000256" key="5">
    <source>
        <dbReference type="ARBA" id="ARBA00022670"/>
    </source>
</evidence>
<dbReference type="InterPro" id="IPR011049">
    <property type="entry name" value="Serralysin-like_metalloprot_C"/>
</dbReference>
<evidence type="ECO:0000256" key="9">
    <source>
        <dbReference type="ARBA" id="ARBA00022801"/>
    </source>
</evidence>
<keyword evidence="14" id="KW-0511">Multifunctional enzyme</keyword>
<reference evidence="21 22" key="1">
    <citation type="submission" date="2017-02" db="EMBL/GenBank/DDBJ databases">
        <title>Draft genome of Acidibacillus ferrooxidans Huett2.</title>
        <authorList>
            <person name="Schopf S."/>
        </authorList>
    </citation>
    <scope>NUCLEOTIDE SEQUENCE [LARGE SCALE GENOMIC DNA]</scope>
    <source>
        <strain evidence="21 22">Huett2</strain>
    </source>
</reference>
<dbReference type="InterPro" id="IPR001460">
    <property type="entry name" value="PCN-bd_Tpept"/>
</dbReference>
<dbReference type="GO" id="GO:0008360">
    <property type="term" value="P:regulation of cell shape"/>
    <property type="evidence" value="ECO:0007669"/>
    <property type="project" value="UniProtKB-KW"/>
</dbReference>
<dbReference type="AlphaFoldDB" id="A0A1V4EVA9"/>
<dbReference type="EMBL" id="MWPS01000016">
    <property type="protein sequence ID" value="OPG16588.1"/>
    <property type="molecule type" value="Genomic_DNA"/>
</dbReference>
<evidence type="ECO:0000256" key="13">
    <source>
        <dbReference type="ARBA" id="ARBA00023136"/>
    </source>
</evidence>
<evidence type="ECO:0000256" key="18">
    <source>
        <dbReference type="SAM" id="MobiDB-lite"/>
    </source>
</evidence>
<dbReference type="InterPro" id="IPR036950">
    <property type="entry name" value="PBP_transglycosylase"/>
</dbReference>
<dbReference type="SUPFAM" id="SSF53955">
    <property type="entry name" value="Lysozyme-like"/>
    <property type="match status" value="1"/>
</dbReference>
<keyword evidence="5" id="KW-0645">Protease</keyword>
<dbReference type="Proteomes" id="UP000190229">
    <property type="component" value="Unassembled WGS sequence"/>
</dbReference>
<proteinExistence type="inferred from homology"/>
<keyword evidence="13" id="KW-0472">Membrane</keyword>
<comment type="similarity">
    <text evidence="2">In the N-terminal section; belongs to the glycosyltransferase 51 family.</text>
</comment>
<dbReference type="Pfam" id="PF00912">
    <property type="entry name" value="Transgly"/>
    <property type="match status" value="1"/>
</dbReference>
<dbReference type="Gene3D" id="3.40.710.10">
    <property type="entry name" value="DD-peptidase/beta-lactamase superfamily"/>
    <property type="match status" value="1"/>
</dbReference>
<dbReference type="Pfam" id="PF00905">
    <property type="entry name" value="Transpeptidase"/>
    <property type="match status" value="1"/>
</dbReference>
<dbReference type="RefSeq" id="WP_079290296.1">
    <property type="nucleotide sequence ID" value="NZ_MWPS01000016.1"/>
</dbReference>
<evidence type="ECO:0000256" key="15">
    <source>
        <dbReference type="ARBA" id="ARBA00023316"/>
    </source>
</evidence>
<evidence type="ECO:0000256" key="12">
    <source>
        <dbReference type="ARBA" id="ARBA00022989"/>
    </source>
</evidence>
<comment type="catalytic activity">
    <reaction evidence="16">
        <text>Preferential cleavage: (Ac)2-L-Lys-D-Ala-|-D-Ala. Also transpeptidation of peptidyl-alanyl moieties that are N-acyl substituents of D-alanine.</text>
        <dbReference type="EC" id="3.4.16.4"/>
    </reaction>
</comment>
<evidence type="ECO:0000256" key="3">
    <source>
        <dbReference type="ARBA" id="ARBA00022475"/>
    </source>
</evidence>
<dbReference type="SUPFAM" id="SSF101967">
    <property type="entry name" value="Adhesin YadA, collagen-binding domain"/>
    <property type="match status" value="1"/>
</dbReference>
<gene>
    <name evidence="21" type="ORF">B2M26_06925</name>
</gene>
<dbReference type="GO" id="GO:0071555">
    <property type="term" value="P:cell wall organization"/>
    <property type="evidence" value="ECO:0007669"/>
    <property type="project" value="UniProtKB-KW"/>
</dbReference>
<dbReference type="GO" id="GO:0009252">
    <property type="term" value="P:peptidoglycan biosynthetic process"/>
    <property type="evidence" value="ECO:0007669"/>
    <property type="project" value="UniProtKB-KW"/>
</dbReference>
<keyword evidence="6" id="KW-0328">Glycosyltransferase</keyword>
<dbReference type="InterPro" id="IPR023346">
    <property type="entry name" value="Lysozyme-like_dom_sf"/>
</dbReference>
<keyword evidence="10" id="KW-0133">Cell shape</keyword>
<evidence type="ECO:0000256" key="10">
    <source>
        <dbReference type="ARBA" id="ARBA00022960"/>
    </source>
</evidence>
<evidence type="ECO:0000256" key="4">
    <source>
        <dbReference type="ARBA" id="ARBA00022645"/>
    </source>
</evidence>
<keyword evidence="22" id="KW-1185">Reference proteome</keyword>
<feature type="compositionally biased region" description="Low complexity" evidence="18">
    <location>
        <begin position="735"/>
        <end position="833"/>
    </location>
</feature>
<evidence type="ECO:0000313" key="22">
    <source>
        <dbReference type="Proteomes" id="UP000190229"/>
    </source>
</evidence>
<keyword evidence="7" id="KW-0808">Transferase</keyword>
<evidence type="ECO:0000259" key="19">
    <source>
        <dbReference type="Pfam" id="PF00905"/>
    </source>
</evidence>
<dbReference type="InterPro" id="IPR001264">
    <property type="entry name" value="Glyco_trans_51"/>
</dbReference>
<evidence type="ECO:0000256" key="16">
    <source>
        <dbReference type="ARBA" id="ARBA00034000"/>
    </source>
</evidence>
<dbReference type="Gene3D" id="1.10.3810.10">
    <property type="entry name" value="Biosynthetic peptidoglycan transglycosylase-like"/>
    <property type="match status" value="1"/>
</dbReference>
<comment type="similarity">
    <text evidence="1">In the C-terminal section; belongs to the transpeptidase family.</text>
</comment>
<keyword evidence="4" id="KW-0121">Carboxypeptidase</keyword>
<evidence type="ECO:0000313" key="21">
    <source>
        <dbReference type="EMBL" id="OPG16588.1"/>
    </source>
</evidence>
<dbReference type="InterPro" id="IPR050396">
    <property type="entry name" value="Glycosyltr_51/Transpeptidase"/>
</dbReference>
<accession>A0A1V4EVA9</accession>
<evidence type="ECO:0000256" key="8">
    <source>
        <dbReference type="ARBA" id="ARBA00022692"/>
    </source>
</evidence>